<dbReference type="GO" id="GO:0003729">
    <property type="term" value="F:mRNA binding"/>
    <property type="evidence" value="ECO:0007669"/>
    <property type="project" value="TreeGrafter"/>
</dbReference>
<evidence type="ECO:0000256" key="1">
    <source>
        <dbReference type="ARBA" id="ARBA00010397"/>
    </source>
</evidence>
<dbReference type="RefSeq" id="XP_009267610.1">
    <property type="nucleotide sequence ID" value="XM_009269335.1"/>
</dbReference>
<dbReference type="SUPFAM" id="SSF100966">
    <property type="entry name" value="Translation initiation factor 2 beta, aIF2beta, N-terminal domain"/>
    <property type="match status" value="1"/>
</dbReference>
<dbReference type="PANTHER" id="PTHR23001">
    <property type="entry name" value="EUKARYOTIC TRANSLATION INITIATION FACTOR"/>
    <property type="match status" value="1"/>
</dbReference>
<evidence type="ECO:0000259" key="5">
    <source>
        <dbReference type="SMART" id="SM00653"/>
    </source>
</evidence>
<name>R9AGM5_WALI9</name>
<dbReference type="SUPFAM" id="SSF75689">
    <property type="entry name" value="Zinc-binding domain of translation initiation factor 2 beta"/>
    <property type="match status" value="1"/>
</dbReference>
<evidence type="ECO:0000313" key="7">
    <source>
        <dbReference type="Proteomes" id="UP000014064"/>
    </source>
</evidence>
<dbReference type="Pfam" id="PF01873">
    <property type="entry name" value="eIF-5_eIF-2B"/>
    <property type="match status" value="1"/>
</dbReference>
<dbReference type="GO" id="GO:0005850">
    <property type="term" value="C:eukaryotic translation initiation factor 2 complex"/>
    <property type="evidence" value="ECO:0007669"/>
    <property type="project" value="TreeGrafter"/>
</dbReference>
<dbReference type="Proteomes" id="UP000014064">
    <property type="component" value="Unassembled WGS sequence"/>
</dbReference>
<feature type="compositionally biased region" description="Basic and acidic residues" evidence="4">
    <location>
        <begin position="64"/>
        <end position="83"/>
    </location>
</feature>
<evidence type="ECO:0000256" key="3">
    <source>
        <dbReference type="ARBA" id="ARBA00022917"/>
    </source>
</evidence>
<dbReference type="OMA" id="CMREGNK"/>
<reference evidence="7" key="1">
    <citation type="journal article" date="2013" name="BMC Genomics">
        <title>Genome and transcriptome sequencing of the halophilic fungus Wallemia ichthyophaga: haloadaptations present and absent.</title>
        <authorList>
            <person name="Zajc J."/>
            <person name="Liu Y."/>
            <person name="Dai W."/>
            <person name="Yang Z."/>
            <person name="Hu J."/>
            <person name="Gostincar C."/>
            <person name="Gunde-Cimerman N."/>
        </authorList>
    </citation>
    <scope>NUCLEOTIDE SEQUENCE [LARGE SCALE GENOMIC DNA]</scope>
    <source>
        <strain evidence="7">EXF-994 / CBS 113033</strain>
    </source>
</reference>
<dbReference type="EMBL" id="KE007230">
    <property type="protein sequence ID" value="EOR01348.1"/>
    <property type="molecule type" value="Genomic_DNA"/>
</dbReference>
<keyword evidence="2 6" id="KW-0396">Initiation factor</keyword>
<feature type="region of interest" description="Disordered" evidence="4">
    <location>
        <begin position="25"/>
        <end position="100"/>
    </location>
</feature>
<dbReference type="InterPro" id="IPR016189">
    <property type="entry name" value="Transl_init_fac_IF2/IF5_N"/>
</dbReference>
<evidence type="ECO:0000256" key="4">
    <source>
        <dbReference type="SAM" id="MobiDB-lite"/>
    </source>
</evidence>
<dbReference type="GO" id="GO:0001731">
    <property type="term" value="P:formation of translation preinitiation complex"/>
    <property type="evidence" value="ECO:0007669"/>
    <property type="project" value="TreeGrafter"/>
</dbReference>
<proteinExistence type="inferred from homology"/>
<dbReference type="AlphaFoldDB" id="R9AGM5"/>
<dbReference type="eggNOG" id="KOG2768">
    <property type="taxonomic scope" value="Eukaryota"/>
</dbReference>
<gene>
    <name evidence="6" type="ORF">J056_004134</name>
</gene>
<evidence type="ECO:0000256" key="2">
    <source>
        <dbReference type="ARBA" id="ARBA00022540"/>
    </source>
</evidence>
<dbReference type="OrthoDB" id="10255414at2759"/>
<keyword evidence="3" id="KW-0648">Protein biosynthesis</keyword>
<dbReference type="InterPro" id="IPR016190">
    <property type="entry name" value="Transl_init_fac_IF2/IF5_Zn-bd"/>
</dbReference>
<dbReference type="GO" id="GO:0031369">
    <property type="term" value="F:translation initiation factor binding"/>
    <property type="evidence" value="ECO:0007669"/>
    <property type="project" value="TreeGrafter"/>
</dbReference>
<dbReference type="SMART" id="SM00653">
    <property type="entry name" value="eIF2B_5"/>
    <property type="match status" value="1"/>
</dbReference>
<organism evidence="6 7">
    <name type="scientific">Wallemia ichthyophaga (strain EXF-994 / CBS 113033)</name>
    <dbReference type="NCBI Taxonomy" id="1299270"/>
    <lineage>
        <taxon>Eukaryota</taxon>
        <taxon>Fungi</taxon>
        <taxon>Dikarya</taxon>
        <taxon>Basidiomycota</taxon>
        <taxon>Wallemiomycotina</taxon>
        <taxon>Wallemiomycetes</taxon>
        <taxon>Wallemiales</taxon>
        <taxon>Wallemiaceae</taxon>
        <taxon>Wallemia</taxon>
    </lineage>
</organism>
<dbReference type="Gene3D" id="3.30.30.170">
    <property type="match status" value="1"/>
</dbReference>
<dbReference type="InterPro" id="IPR045196">
    <property type="entry name" value="IF2/IF5"/>
</dbReference>
<dbReference type="HOGENOM" id="CLU_026663_0_3_1"/>
<accession>R9AGM5</accession>
<feature type="domain" description="Translation initiation factor IF2/IF5" evidence="5">
    <location>
        <begin position="188"/>
        <end position="297"/>
    </location>
</feature>
<dbReference type="InterPro" id="IPR002735">
    <property type="entry name" value="Transl_init_fac_IF2/IF5_dom"/>
</dbReference>
<sequence>MTDAHVPTKQDQDLSIDPALKKKKKKAVNFDDLDAQAGQADTPEGAEESDLFSGLKKKSKKKSDKSEKGEISEKSEQPEHSPVQEEDQPDEFSDLKKKKKSSSKKKAFDLDAFDKELDQGSSSNAQIQGESGETAGDTAGNGLDPLSESSNDNGEPWLGTERDYTYKELLSRTFKLLHSQNPALVTGAKRYTIAPPQVVKDGNKKTAFANIADICKKMHRQPEHLIQFLFAELGTSGSVDGSQRLVIRGRFQQKQIENVLRRYIIEYVTCKTCKSPETNLTKENRLYFMTCESCGSRRSVAAIKSGFQAQIGKRRAQVK</sequence>
<dbReference type="GO" id="GO:0003743">
    <property type="term" value="F:translation initiation factor activity"/>
    <property type="evidence" value="ECO:0007669"/>
    <property type="project" value="UniProtKB-KW"/>
</dbReference>
<dbReference type="GeneID" id="20377086"/>
<protein>
    <submittedName>
        <fullName evidence="6">Putative eukaryotic translation initiation factor 2 subunit beta</fullName>
    </submittedName>
</protein>
<dbReference type="STRING" id="1299270.R9AGM5"/>
<dbReference type="KEGG" id="wic:J056_004134"/>
<comment type="similarity">
    <text evidence="1">Belongs to the eIF-2-beta/eIF-5 family.</text>
</comment>
<dbReference type="FunFam" id="3.30.30.170:FF:000001">
    <property type="entry name" value="Eukaryotic translation initiation factor 2 subunit"/>
    <property type="match status" value="1"/>
</dbReference>
<keyword evidence="7" id="KW-1185">Reference proteome</keyword>
<feature type="region of interest" description="Disordered" evidence="4">
    <location>
        <begin position="114"/>
        <end position="159"/>
    </location>
</feature>
<evidence type="ECO:0000313" key="6">
    <source>
        <dbReference type="EMBL" id="EOR01348.1"/>
    </source>
</evidence>
<dbReference type="PANTHER" id="PTHR23001:SF3">
    <property type="entry name" value="EUKARYOTIC TRANSLATION INITIATION FACTOR 2 SUBUNIT 2"/>
    <property type="match status" value="1"/>
</dbReference>
<feature type="compositionally biased region" description="Polar residues" evidence="4">
    <location>
        <begin position="119"/>
        <end position="131"/>
    </location>
</feature>